<evidence type="ECO:0000313" key="2">
    <source>
        <dbReference type="Proteomes" id="UP000198211"/>
    </source>
</evidence>
<proteinExistence type="predicted"/>
<dbReference type="PANTHER" id="PTHR46454">
    <property type="entry name" value="DYNEIN AXONEMAL HEAVY CHAIN 7-RELATED"/>
    <property type="match status" value="1"/>
</dbReference>
<dbReference type="PANTHER" id="PTHR46454:SF17">
    <property type="entry name" value="DYNEIN HEAVY CHAIN LINKER DOMAIN-CONTAINING PROTEIN"/>
    <property type="match status" value="1"/>
</dbReference>
<dbReference type="OrthoDB" id="113708at2759"/>
<dbReference type="EMBL" id="NBNE01019630">
    <property type="protein sequence ID" value="OWY91720.1"/>
    <property type="molecule type" value="Genomic_DNA"/>
</dbReference>
<dbReference type="Gene3D" id="3.40.50.300">
    <property type="entry name" value="P-loop containing nucleotide triphosphate hydrolases"/>
    <property type="match status" value="1"/>
</dbReference>
<protein>
    <recommendedName>
        <fullName evidence="3">Dynein heavy chain</fullName>
    </recommendedName>
</protein>
<comment type="caution">
    <text evidence="1">The sequence shown here is derived from an EMBL/GenBank/DDBJ whole genome shotgun (WGS) entry which is preliminary data.</text>
</comment>
<sequence>MDDATTVGHECHVEINTLNIPYGFNYVNPHTDVVVTPSSFRSLFSMFACIRHAQGCVLSGPSESGKRTLTTQVSSILGRRNFSATLTSYTHATRLLIGALYAGGTFCANLHLLKGIKDNSTLIKALAATIASIEHAVLTQNQILGLHRSPVTFVPGTAMFVVLPSTTGMSMADAEQIRIWMEPLSFLSFTWIENSSWKLFFSAQVSQILEV</sequence>
<accession>A0A225UFK6</accession>
<dbReference type="Proteomes" id="UP000198211">
    <property type="component" value="Unassembled WGS sequence"/>
</dbReference>
<organism evidence="1 2">
    <name type="scientific">Phytophthora megakarya</name>
    <dbReference type="NCBI Taxonomy" id="4795"/>
    <lineage>
        <taxon>Eukaryota</taxon>
        <taxon>Sar</taxon>
        <taxon>Stramenopiles</taxon>
        <taxon>Oomycota</taxon>
        <taxon>Peronosporomycetes</taxon>
        <taxon>Peronosporales</taxon>
        <taxon>Peronosporaceae</taxon>
        <taxon>Phytophthora</taxon>
    </lineage>
</organism>
<dbReference type="AlphaFoldDB" id="A0A225UFK6"/>
<gene>
    <name evidence="1" type="ORF">PHMEG_00039589</name>
</gene>
<keyword evidence="2" id="KW-1185">Reference proteome</keyword>
<evidence type="ECO:0000313" key="1">
    <source>
        <dbReference type="EMBL" id="OWY91720.1"/>
    </source>
</evidence>
<evidence type="ECO:0008006" key="3">
    <source>
        <dbReference type="Google" id="ProtNLM"/>
    </source>
</evidence>
<reference evidence="2" key="1">
    <citation type="submission" date="2017-03" db="EMBL/GenBank/DDBJ databases">
        <title>Phytopthora megakarya and P. palmivora, two closely related causual agents of cacao black pod achieved similar genome size and gene model numbers by different mechanisms.</title>
        <authorList>
            <person name="Ali S."/>
            <person name="Shao J."/>
            <person name="Larry D.J."/>
            <person name="Kronmiller B."/>
            <person name="Shen D."/>
            <person name="Strem M.D."/>
            <person name="Melnick R.L."/>
            <person name="Guiltinan M.J."/>
            <person name="Tyler B.M."/>
            <person name="Meinhardt L.W."/>
            <person name="Bailey B.A."/>
        </authorList>
    </citation>
    <scope>NUCLEOTIDE SEQUENCE [LARGE SCALE GENOMIC DNA]</scope>
    <source>
        <strain evidence="2">zdho120</strain>
    </source>
</reference>
<name>A0A225UFK6_9STRA</name>
<dbReference type="InterPro" id="IPR027417">
    <property type="entry name" value="P-loop_NTPase"/>
</dbReference>